<evidence type="ECO:0000256" key="8">
    <source>
        <dbReference type="ARBA" id="ARBA00048596"/>
    </source>
</evidence>
<dbReference type="InterPro" id="IPR000890">
    <property type="entry name" value="Aliphatic_acid_kin_short-chain"/>
</dbReference>
<evidence type="ECO:0000256" key="5">
    <source>
        <dbReference type="ARBA" id="ARBA00022741"/>
    </source>
</evidence>
<evidence type="ECO:0000256" key="6">
    <source>
        <dbReference type="ARBA" id="ARBA00022777"/>
    </source>
</evidence>
<protein>
    <recommendedName>
        <fullName evidence="9">Probable butyrate kinase</fullName>
        <shortName evidence="9">BK</shortName>
        <ecNumber evidence="9">2.7.2.7</ecNumber>
    </recommendedName>
    <alternativeName>
        <fullName evidence="9">Branched-chain carboxylic acid kinase</fullName>
    </alternativeName>
</protein>
<dbReference type="Pfam" id="PF00871">
    <property type="entry name" value="Acetate_kinase"/>
    <property type="match status" value="1"/>
</dbReference>
<evidence type="ECO:0000256" key="7">
    <source>
        <dbReference type="ARBA" id="ARBA00022840"/>
    </source>
</evidence>
<dbReference type="InterPro" id="IPR043129">
    <property type="entry name" value="ATPase_NBD"/>
</dbReference>
<dbReference type="GO" id="GO:0008776">
    <property type="term" value="F:acetate kinase activity"/>
    <property type="evidence" value="ECO:0007669"/>
    <property type="project" value="TreeGrafter"/>
</dbReference>
<proteinExistence type="inferred from homology"/>
<comment type="catalytic activity">
    <reaction evidence="8 9">
        <text>butanoate + ATP = butanoyl phosphate + ADP</text>
        <dbReference type="Rhea" id="RHEA:13585"/>
        <dbReference type="ChEBI" id="CHEBI:17968"/>
        <dbReference type="ChEBI" id="CHEBI:30616"/>
        <dbReference type="ChEBI" id="CHEBI:58079"/>
        <dbReference type="ChEBI" id="CHEBI:456216"/>
        <dbReference type="EC" id="2.7.2.7"/>
    </reaction>
</comment>
<dbReference type="PIRSF" id="PIRSF036458">
    <property type="entry name" value="Butyrate_kin"/>
    <property type="match status" value="1"/>
</dbReference>
<evidence type="ECO:0000313" key="11">
    <source>
        <dbReference type="EMBL" id="HGG92846.1"/>
    </source>
</evidence>
<dbReference type="SUPFAM" id="SSF53067">
    <property type="entry name" value="Actin-like ATPase domain"/>
    <property type="match status" value="2"/>
</dbReference>
<evidence type="ECO:0000256" key="4">
    <source>
        <dbReference type="ARBA" id="ARBA00022679"/>
    </source>
</evidence>
<comment type="caution">
    <text evidence="11">The sequence shown here is derived from an EMBL/GenBank/DDBJ whole genome shotgun (WGS) entry which is preliminary data.</text>
</comment>
<keyword evidence="7 9" id="KW-0067">ATP-binding</keyword>
<evidence type="ECO:0000256" key="1">
    <source>
        <dbReference type="ARBA" id="ARBA00004496"/>
    </source>
</evidence>
<evidence type="ECO:0000256" key="3">
    <source>
        <dbReference type="ARBA" id="ARBA00022490"/>
    </source>
</evidence>
<dbReference type="InterPro" id="IPR011245">
    <property type="entry name" value="Butyrate_kin"/>
</dbReference>
<dbReference type="GO" id="GO:0005737">
    <property type="term" value="C:cytoplasm"/>
    <property type="evidence" value="ECO:0007669"/>
    <property type="project" value="UniProtKB-SubCell"/>
</dbReference>
<dbReference type="PANTHER" id="PTHR21060">
    <property type="entry name" value="ACETATE KINASE"/>
    <property type="match status" value="1"/>
</dbReference>
<evidence type="ECO:0000256" key="9">
    <source>
        <dbReference type="HAMAP-Rule" id="MF_00542"/>
    </source>
</evidence>
<sequence>MLRILTINPGSTSTRAVLFADGATAWDVEIAHPRDWLAGFPRIMDQLEPRRELLARAIAEHGGTGPLDAVVGRGGFLGPMPGGVYAVNQAMLEELAQRPTGQHASNLGAFLAVAFAREHGCPALVVDPVVTDELDDRARLTGLPAIARRTVFHALGQRGAAREAAARLGLDYAAGRFVVAHLGGGISVGAHRLGRVADVTNAMDGEGPFSPERCGALPVLPVLALLESGEWTPAALRAVLIGRAGLSAHLGESDLRVVEARMDAGDAQAANVFEAMAYAVAKTIASMTPALEGPVDAVVLCGGMARSKRLCARITELAGFLGRVEVVTGVEEMAAMALGAQLMLTGRVPLRDYPPARPEDGLAQA</sequence>
<dbReference type="GO" id="GO:0047761">
    <property type="term" value="F:butyrate kinase activity"/>
    <property type="evidence" value="ECO:0007669"/>
    <property type="project" value="UniProtKB-UniRule"/>
</dbReference>
<organism evidence="11">
    <name type="scientific">Fundidesulfovibrio putealis</name>
    <dbReference type="NCBI Taxonomy" id="270496"/>
    <lineage>
        <taxon>Bacteria</taxon>
        <taxon>Pseudomonadati</taxon>
        <taxon>Thermodesulfobacteriota</taxon>
        <taxon>Desulfovibrionia</taxon>
        <taxon>Desulfovibrionales</taxon>
        <taxon>Desulfovibrionaceae</taxon>
        <taxon>Fundidesulfovibrio</taxon>
    </lineage>
</organism>
<dbReference type="NCBIfam" id="NF002834">
    <property type="entry name" value="PRK03011.1-5"/>
    <property type="match status" value="1"/>
</dbReference>
<dbReference type="AlphaFoldDB" id="A0A7C4AHF3"/>
<keyword evidence="6 9" id="KW-0418">Kinase</keyword>
<name>A0A7C4AHF3_9BACT</name>
<dbReference type="NCBIfam" id="TIGR02707">
    <property type="entry name" value="butyr_kinase"/>
    <property type="match status" value="1"/>
</dbReference>
<dbReference type="CDD" id="cd24011">
    <property type="entry name" value="ASKHA_NBD_BK"/>
    <property type="match status" value="1"/>
</dbReference>
<dbReference type="PANTHER" id="PTHR21060:SF3">
    <property type="entry name" value="BUTYRATE KINASE 2-RELATED"/>
    <property type="match status" value="1"/>
</dbReference>
<evidence type="ECO:0000256" key="2">
    <source>
        <dbReference type="ARBA" id="ARBA00008748"/>
    </source>
</evidence>
<gene>
    <name evidence="9 11" type="primary">buk</name>
    <name evidence="11" type="ORF">ENR59_07830</name>
</gene>
<dbReference type="EC" id="2.7.2.7" evidence="9"/>
<evidence type="ECO:0000256" key="10">
    <source>
        <dbReference type="RuleBase" id="RU003835"/>
    </source>
</evidence>
<accession>A0A7C4AHF3</accession>
<dbReference type="Gene3D" id="3.30.420.40">
    <property type="match status" value="2"/>
</dbReference>
<dbReference type="GO" id="GO:0006083">
    <property type="term" value="P:acetate metabolic process"/>
    <property type="evidence" value="ECO:0007669"/>
    <property type="project" value="TreeGrafter"/>
</dbReference>
<comment type="similarity">
    <text evidence="2 9 10">Belongs to the acetokinase family.</text>
</comment>
<keyword evidence="4 9" id="KW-0808">Transferase</keyword>
<dbReference type="GO" id="GO:0005524">
    <property type="term" value="F:ATP binding"/>
    <property type="evidence" value="ECO:0007669"/>
    <property type="project" value="UniProtKB-KW"/>
</dbReference>
<dbReference type="PRINTS" id="PR00471">
    <property type="entry name" value="ACETATEKNASE"/>
</dbReference>
<dbReference type="InterPro" id="IPR023865">
    <property type="entry name" value="Aliphatic_acid_kinase_CS"/>
</dbReference>
<dbReference type="EMBL" id="DSRP01000540">
    <property type="protein sequence ID" value="HGG92846.1"/>
    <property type="molecule type" value="Genomic_DNA"/>
</dbReference>
<keyword evidence="3 9" id="KW-0963">Cytoplasm</keyword>
<comment type="subcellular location">
    <subcellularLocation>
        <location evidence="1 9">Cytoplasm</location>
    </subcellularLocation>
</comment>
<reference evidence="11" key="1">
    <citation type="journal article" date="2020" name="mSystems">
        <title>Genome- and Community-Level Interaction Insights into Carbon Utilization and Element Cycling Functions of Hydrothermarchaeota in Hydrothermal Sediment.</title>
        <authorList>
            <person name="Zhou Z."/>
            <person name="Liu Y."/>
            <person name="Xu W."/>
            <person name="Pan J."/>
            <person name="Luo Z.H."/>
            <person name="Li M."/>
        </authorList>
    </citation>
    <scope>NUCLEOTIDE SEQUENCE [LARGE SCALE GENOMIC DNA]</scope>
    <source>
        <strain evidence="11">SpSt-413</strain>
    </source>
</reference>
<dbReference type="HAMAP" id="MF_00542">
    <property type="entry name" value="Butyrate_kinase"/>
    <property type="match status" value="1"/>
</dbReference>
<keyword evidence="5 9" id="KW-0547">Nucleotide-binding</keyword>
<dbReference type="PROSITE" id="PS01076">
    <property type="entry name" value="ACETATE_KINASE_2"/>
    <property type="match status" value="1"/>
</dbReference>